<feature type="domain" description="HTH cro/C1-type" evidence="2">
    <location>
        <begin position="36"/>
        <end position="89"/>
    </location>
</feature>
<dbReference type="SUPFAM" id="SSF47413">
    <property type="entry name" value="lambda repressor-like DNA-binding domains"/>
    <property type="match status" value="1"/>
</dbReference>
<keyword evidence="4" id="KW-1185">Reference proteome</keyword>
<reference evidence="4" key="1">
    <citation type="submission" date="2019-10" db="EMBL/GenBank/DDBJ databases">
        <title>Streptomyces sp. nov., a novel actinobacterium isolated from alkaline environment.</title>
        <authorList>
            <person name="Golinska P."/>
        </authorList>
    </citation>
    <scope>NUCLEOTIDE SEQUENCE [LARGE SCALE GENOMIC DNA]</scope>
    <source>
        <strain evidence="4">DSM 42118</strain>
    </source>
</reference>
<dbReference type="EMBL" id="VKHT01000154">
    <property type="protein sequence ID" value="MBB0243988.1"/>
    <property type="molecule type" value="Genomic_DNA"/>
</dbReference>
<dbReference type="CDD" id="cd00093">
    <property type="entry name" value="HTH_XRE"/>
    <property type="match status" value="1"/>
</dbReference>
<dbReference type="Proteomes" id="UP000538929">
    <property type="component" value="Unassembled WGS sequence"/>
</dbReference>
<dbReference type="InterPro" id="IPR043917">
    <property type="entry name" value="DUF5753"/>
</dbReference>
<feature type="compositionally biased region" description="Basic and acidic residues" evidence="1">
    <location>
        <begin position="1"/>
        <end position="12"/>
    </location>
</feature>
<dbReference type="InterPro" id="IPR010982">
    <property type="entry name" value="Lambda_DNA-bd_dom_sf"/>
</dbReference>
<dbReference type="Pfam" id="PF13560">
    <property type="entry name" value="HTH_31"/>
    <property type="match status" value="1"/>
</dbReference>
<accession>A0A7W3Y0Z8</accession>
<feature type="region of interest" description="Disordered" evidence="1">
    <location>
        <begin position="1"/>
        <end position="28"/>
    </location>
</feature>
<sequence>MTPDTTDPHDSAEVAPLATSGEPEPSDSLRTFGAVLKTFRERAGLTQEQLAPLLGYAPPTVAAVEQGRRLPQRDFIAKAEEVLDAFGTLRAAARHLSRRPGLAAWFREWARLEEEALNLWTYECRVIPCLLQSEGYARAVFESRVPSPTDTEVHEQVKARLERQRLLREQPHTGYSFILEEGLLLRHIGGEEVTRGAIDSLLMLSNLRNVQIQIMPQRQEEHAGLRGPLQLLETTENRWLSYAEGQFHSHLNTDAKQVGMMLQSYAKMRSQALSPRDSVSLLEQLRGEL</sequence>
<proteinExistence type="predicted"/>
<name>A0A7W3Y0Z8_9ACTN</name>
<evidence type="ECO:0000256" key="1">
    <source>
        <dbReference type="SAM" id="MobiDB-lite"/>
    </source>
</evidence>
<dbReference type="AlphaFoldDB" id="A0A7W3Y0Z8"/>
<protein>
    <submittedName>
        <fullName evidence="3">Helix-turn-helix domain-containing protein</fullName>
    </submittedName>
</protein>
<dbReference type="Gene3D" id="1.10.260.40">
    <property type="entry name" value="lambda repressor-like DNA-binding domains"/>
    <property type="match status" value="1"/>
</dbReference>
<comment type="caution">
    <text evidence="3">The sequence shown here is derived from an EMBL/GenBank/DDBJ whole genome shotgun (WGS) entry which is preliminary data.</text>
</comment>
<evidence type="ECO:0000259" key="2">
    <source>
        <dbReference type="PROSITE" id="PS50943"/>
    </source>
</evidence>
<dbReference type="InterPro" id="IPR001387">
    <property type="entry name" value="Cro/C1-type_HTH"/>
</dbReference>
<gene>
    <name evidence="3" type="ORF">FNQ90_07665</name>
</gene>
<dbReference type="GO" id="GO:0003677">
    <property type="term" value="F:DNA binding"/>
    <property type="evidence" value="ECO:0007669"/>
    <property type="project" value="InterPro"/>
</dbReference>
<dbReference type="Pfam" id="PF19054">
    <property type="entry name" value="DUF5753"/>
    <property type="match status" value="1"/>
</dbReference>
<evidence type="ECO:0000313" key="3">
    <source>
        <dbReference type="EMBL" id="MBB0243988.1"/>
    </source>
</evidence>
<organism evidence="3 4">
    <name type="scientific">Streptomyces alkaliphilus</name>
    <dbReference type="NCBI Taxonomy" id="1472722"/>
    <lineage>
        <taxon>Bacteria</taxon>
        <taxon>Bacillati</taxon>
        <taxon>Actinomycetota</taxon>
        <taxon>Actinomycetes</taxon>
        <taxon>Kitasatosporales</taxon>
        <taxon>Streptomycetaceae</taxon>
        <taxon>Streptomyces</taxon>
    </lineage>
</organism>
<dbReference type="SMART" id="SM00530">
    <property type="entry name" value="HTH_XRE"/>
    <property type="match status" value="1"/>
</dbReference>
<dbReference type="PROSITE" id="PS50943">
    <property type="entry name" value="HTH_CROC1"/>
    <property type="match status" value="1"/>
</dbReference>
<evidence type="ECO:0000313" key="4">
    <source>
        <dbReference type="Proteomes" id="UP000538929"/>
    </source>
</evidence>